<dbReference type="KEGG" id="cmr:Cycma_4868"/>
<keyword evidence="3" id="KW-1185">Reference proteome</keyword>
<sequence>MLIGIAIITIGFAIIGLDKTTHGFGFMGLTLGPIVVLSGFLFEFYAIFYKTK</sequence>
<dbReference type="Pfam" id="PF11297">
    <property type="entry name" value="DUF3098"/>
    <property type="match status" value="1"/>
</dbReference>
<evidence type="ECO:0000256" key="1">
    <source>
        <dbReference type="SAM" id="Phobius"/>
    </source>
</evidence>
<dbReference type="InterPro" id="IPR021448">
    <property type="entry name" value="DUF3098"/>
</dbReference>
<dbReference type="Proteomes" id="UP000001635">
    <property type="component" value="Chromosome"/>
</dbReference>
<dbReference type="EMBL" id="CP002955">
    <property type="protein sequence ID" value="AEL28553.1"/>
    <property type="molecule type" value="Genomic_DNA"/>
</dbReference>
<keyword evidence="1" id="KW-0472">Membrane</keyword>
<dbReference type="STRING" id="880070.Cycma_4868"/>
<proteinExistence type="predicted"/>
<keyword evidence="1" id="KW-1133">Transmembrane helix</keyword>
<evidence type="ECO:0000313" key="3">
    <source>
        <dbReference type="Proteomes" id="UP000001635"/>
    </source>
</evidence>
<organism evidence="2 3">
    <name type="scientific">Cyclobacterium marinum (strain ATCC 25205 / DSM 745 / LMG 13164 / NCIMB 1802)</name>
    <name type="common">Flectobacillus marinus</name>
    <dbReference type="NCBI Taxonomy" id="880070"/>
    <lineage>
        <taxon>Bacteria</taxon>
        <taxon>Pseudomonadati</taxon>
        <taxon>Bacteroidota</taxon>
        <taxon>Cytophagia</taxon>
        <taxon>Cytophagales</taxon>
        <taxon>Cyclobacteriaceae</taxon>
        <taxon>Cyclobacterium</taxon>
    </lineage>
</organism>
<feature type="transmembrane region" description="Helical" evidence="1">
    <location>
        <begin position="26"/>
        <end position="48"/>
    </location>
</feature>
<evidence type="ECO:0008006" key="4">
    <source>
        <dbReference type="Google" id="ProtNLM"/>
    </source>
</evidence>
<evidence type="ECO:0000313" key="2">
    <source>
        <dbReference type="EMBL" id="AEL28553.1"/>
    </source>
</evidence>
<protein>
    <recommendedName>
        <fullName evidence="4">DUF3098 domain-containing protein</fullName>
    </recommendedName>
</protein>
<dbReference type="AlphaFoldDB" id="G0J6N8"/>
<name>G0J6N8_CYCMS</name>
<keyword evidence="1" id="KW-0812">Transmembrane</keyword>
<accession>G0J6N8</accession>
<dbReference type="HOGENOM" id="CLU_176977_3_0_10"/>
<gene>
    <name evidence="2" type="ordered locus">Cycma_4868</name>
</gene>
<reference evidence="3" key="1">
    <citation type="submission" date="2011-07" db="EMBL/GenBank/DDBJ databases">
        <title>The complete genome of Cyclobacterium marinum DSM 745.</title>
        <authorList>
            <person name="Lucas S."/>
            <person name="Han J."/>
            <person name="Lapidus A."/>
            <person name="Bruce D."/>
            <person name="Goodwin L."/>
            <person name="Pitluck S."/>
            <person name="Peters L."/>
            <person name="Kyrpides N."/>
            <person name="Mavromatis K."/>
            <person name="Ivanova N."/>
            <person name="Ovchinnikova G."/>
            <person name="Chertkov O."/>
            <person name="Detter J.C."/>
            <person name="Tapia R."/>
            <person name="Han C."/>
            <person name="Land M."/>
            <person name="Hauser L."/>
            <person name="Markowitz V."/>
            <person name="Cheng J.-F."/>
            <person name="Hugenholtz P."/>
            <person name="Woyke T."/>
            <person name="Wu D."/>
            <person name="Tindall B."/>
            <person name="Schuetze A."/>
            <person name="Brambilla E."/>
            <person name="Klenk H.-P."/>
            <person name="Eisen J.A."/>
        </authorList>
    </citation>
    <scope>NUCLEOTIDE SEQUENCE [LARGE SCALE GENOMIC DNA]</scope>
    <source>
        <strain evidence="3">ATCC 25205 / DSM 745 / LMG 13164 / NCIMB 1802</strain>
    </source>
</reference>